<dbReference type="InterPro" id="IPR027396">
    <property type="entry name" value="DsrEFH-like"/>
</dbReference>
<protein>
    <recommendedName>
        <fullName evidence="3">NADH dehydrogenase FAD-containing subunit</fullName>
    </recommendedName>
</protein>
<dbReference type="Gene3D" id="3.40.1260.10">
    <property type="entry name" value="DsrEFH-like"/>
    <property type="match status" value="1"/>
</dbReference>
<accession>A0A3B0VDQ7</accession>
<proteinExistence type="predicted"/>
<organism evidence="2">
    <name type="scientific">hydrothermal vent metagenome</name>
    <dbReference type="NCBI Taxonomy" id="652676"/>
    <lineage>
        <taxon>unclassified sequences</taxon>
        <taxon>metagenomes</taxon>
        <taxon>ecological metagenomes</taxon>
    </lineage>
</organism>
<feature type="coiled-coil region" evidence="1">
    <location>
        <begin position="1"/>
        <end position="28"/>
    </location>
</feature>
<dbReference type="PANTHER" id="PTHR34655:SF2">
    <property type="entry name" value="PEROXIREDOXIN FAMILY PROTEIN"/>
    <property type="match status" value="1"/>
</dbReference>
<evidence type="ECO:0008006" key="3">
    <source>
        <dbReference type="Google" id="ProtNLM"/>
    </source>
</evidence>
<dbReference type="InterPro" id="IPR032836">
    <property type="entry name" value="DsrE2-like"/>
</dbReference>
<dbReference type="AlphaFoldDB" id="A0A3B0VDQ7"/>
<evidence type="ECO:0000256" key="1">
    <source>
        <dbReference type="SAM" id="Coils"/>
    </source>
</evidence>
<reference evidence="2" key="1">
    <citation type="submission" date="2018-06" db="EMBL/GenBank/DDBJ databases">
        <authorList>
            <person name="Zhirakovskaya E."/>
        </authorList>
    </citation>
    <scope>NUCLEOTIDE SEQUENCE</scope>
</reference>
<gene>
    <name evidence="2" type="ORF">MNBD_BACTEROID07-663</name>
</gene>
<dbReference type="Pfam" id="PF13686">
    <property type="entry name" value="DrsE_2"/>
    <property type="match status" value="1"/>
</dbReference>
<sequence>MVEVEEKIKELQAQIIGLQNRVTDIEETHKDQLSMIVMSGDMDKILATMVVAVGAAAMDTEVKLFFTFWSIAALRDPKKKIKGKSSVAKMFGRMLPKGRNDLKLSKMNMGGYGPKMMKKLMKKQKVFSLDEFFEQAGELGIEIVICEMSMDLMGFKKE</sequence>
<evidence type="ECO:0000313" key="2">
    <source>
        <dbReference type="EMBL" id="VAW29974.1"/>
    </source>
</evidence>
<name>A0A3B0VDQ7_9ZZZZ</name>
<keyword evidence="1" id="KW-0175">Coiled coil</keyword>
<feature type="non-terminal residue" evidence="2">
    <location>
        <position position="158"/>
    </location>
</feature>
<dbReference type="SUPFAM" id="SSF75169">
    <property type="entry name" value="DsrEFH-like"/>
    <property type="match status" value="1"/>
</dbReference>
<dbReference type="EMBL" id="UOET01000449">
    <property type="protein sequence ID" value="VAW29974.1"/>
    <property type="molecule type" value="Genomic_DNA"/>
</dbReference>
<dbReference type="PANTHER" id="PTHR34655">
    <property type="entry name" value="CONSERVED WITHIN P. AEROPHILUM"/>
    <property type="match status" value="1"/>
</dbReference>